<keyword evidence="3" id="KW-1185">Reference proteome</keyword>
<proteinExistence type="predicted"/>
<sequence>MPQWMALILYISIVVPRSAFEKSQVNSGGGAFIEGKHFSIWSCLVWNGWSRTSMTIPNLSVLLAPADAGMTKASIIPGLATQQQMTFLPWFLKTSHTGTPGTCL</sequence>
<accession>A0ABQ8VC99</accession>
<evidence type="ECO:0000313" key="3">
    <source>
        <dbReference type="Proteomes" id="UP001150217"/>
    </source>
</evidence>
<keyword evidence="1" id="KW-0732">Signal</keyword>
<reference evidence="2" key="1">
    <citation type="submission" date="2022-08" db="EMBL/GenBank/DDBJ databases">
        <title>A Global Phylogenomic Analysis of the Shiitake Genus Lentinula.</title>
        <authorList>
            <consortium name="DOE Joint Genome Institute"/>
            <person name="Sierra-Patev S."/>
            <person name="Min B."/>
            <person name="Naranjo-Ortiz M."/>
            <person name="Looney B."/>
            <person name="Konkel Z."/>
            <person name="Slot J.C."/>
            <person name="Sakamoto Y."/>
            <person name="Steenwyk J.L."/>
            <person name="Rokas A."/>
            <person name="Carro J."/>
            <person name="Camarero S."/>
            <person name="Ferreira P."/>
            <person name="Molpeceres G."/>
            <person name="Ruiz-Duenas F.J."/>
            <person name="Serrano A."/>
            <person name="Henrissat B."/>
            <person name="Drula E."/>
            <person name="Hughes K.W."/>
            <person name="Mata J.L."/>
            <person name="Ishikawa N.K."/>
            <person name="Vargas-Isla R."/>
            <person name="Ushijima S."/>
            <person name="Smith C.A."/>
            <person name="Ahrendt S."/>
            <person name="Andreopoulos W."/>
            <person name="He G."/>
            <person name="Labutti K."/>
            <person name="Lipzen A."/>
            <person name="Ng V."/>
            <person name="Riley R."/>
            <person name="Sandor L."/>
            <person name="Barry K."/>
            <person name="Martinez A.T."/>
            <person name="Xiao Y."/>
            <person name="Gibbons J.G."/>
            <person name="Terashima K."/>
            <person name="Grigoriev I.V."/>
            <person name="Hibbett D.S."/>
        </authorList>
    </citation>
    <scope>NUCLEOTIDE SEQUENCE</scope>
    <source>
        <strain evidence="2">RHP3577 ss4</strain>
    </source>
</reference>
<organism evidence="2 3">
    <name type="scientific">Lentinula lateritia</name>
    <dbReference type="NCBI Taxonomy" id="40482"/>
    <lineage>
        <taxon>Eukaryota</taxon>
        <taxon>Fungi</taxon>
        <taxon>Dikarya</taxon>
        <taxon>Basidiomycota</taxon>
        <taxon>Agaricomycotina</taxon>
        <taxon>Agaricomycetes</taxon>
        <taxon>Agaricomycetidae</taxon>
        <taxon>Agaricales</taxon>
        <taxon>Marasmiineae</taxon>
        <taxon>Omphalotaceae</taxon>
        <taxon>Lentinula</taxon>
    </lineage>
</organism>
<evidence type="ECO:0000256" key="1">
    <source>
        <dbReference type="SAM" id="SignalP"/>
    </source>
</evidence>
<evidence type="ECO:0008006" key="4">
    <source>
        <dbReference type="Google" id="ProtNLM"/>
    </source>
</evidence>
<dbReference type="Proteomes" id="UP001150217">
    <property type="component" value="Unassembled WGS sequence"/>
</dbReference>
<protein>
    <recommendedName>
        <fullName evidence="4">Secreted protein</fullName>
    </recommendedName>
</protein>
<dbReference type="EMBL" id="JANVFT010000060">
    <property type="protein sequence ID" value="KAJ4480797.1"/>
    <property type="molecule type" value="Genomic_DNA"/>
</dbReference>
<evidence type="ECO:0000313" key="2">
    <source>
        <dbReference type="EMBL" id="KAJ4480797.1"/>
    </source>
</evidence>
<name>A0ABQ8VC99_9AGAR</name>
<gene>
    <name evidence="2" type="ORF">C8R41DRAFT_492863</name>
</gene>
<comment type="caution">
    <text evidence="2">The sequence shown here is derived from an EMBL/GenBank/DDBJ whole genome shotgun (WGS) entry which is preliminary data.</text>
</comment>
<feature type="chain" id="PRO_5045592925" description="Secreted protein" evidence="1">
    <location>
        <begin position="20"/>
        <end position="104"/>
    </location>
</feature>
<feature type="signal peptide" evidence="1">
    <location>
        <begin position="1"/>
        <end position="19"/>
    </location>
</feature>